<name>A0A248LG25_9NEIS</name>
<proteinExistence type="predicted"/>
<dbReference type="InterPro" id="IPR003788">
    <property type="entry name" value="NDUFAF7"/>
</dbReference>
<keyword evidence="2" id="KW-0808">Transferase</keyword>
<sequence>MLPVPDIAAAAISGRLADLIRAEIGEQQGFIPFSRYMELALYAPGLGYYTAGSHKLGEGGDFVTAPELTPLFARTLARQLAQLLPLTGGTVYEFGAGSGILAADLLDALRQLDVLPVRYRIMELSPDLRARQQALLAARHPDLLERIDWLEQWPEQFDGVVLGNEVLDAMPCELVTRTAEGELMQTGVGCTGPDWQWQQRPVTEPVLAQAAAGRLPARGPYTSEIGLAAEAFVATLGRHLQRGAVILLDYGFPAHEFYHPQRAQGTLMCHYQHLAHTDPFQWPGLTDITCHVDFSAIAEAGLNAGLELAGYTTQANFLLNCGLTDCLAELDPDDVRTYLPQAHAVQKLVSPAEMGELFKVIGFAKGIDAGWTGFARGDRSGTL</sequence>
<dbReference type="SUPFAM" id="SSF53335">
    <property type="entry name" value="S-adenosyl-L-methionine-dependent methyltransferases"/>
    <property type="match status" value="1"/>
</dbReference>
<protein>
    <submittedName>
        <fullName evidence="3">Methyltransf_28 domain containing protein</fullName>
    </submittedName>
</protein>
<dbReference type="PANTHER" id="PTHR12049">
    <property type="entry name" value="PROTEIN ARGININE METHYLTRANSFERASE NDUFAF7, MITOCHONDRIAL"/>
    <property type="match status" value="1"/>
</dbReference>
<evidence type="ECO:0000313" key="3">
    <source>
        <dbReference type="EMBL" id="ASJ23113.1"/>
    </source>
</evidence>
<evidence type="ECO:0000256" key="2">
    <source>
        <dbReference type="ARBA" id="ARBA00022679"/>
    </source>
</evidence>
<evidence type="ECO:0000256" key="1">
    <source>
        <dbReference type="ARBA" id="ARBA00022603"/>
    </source>
</evidence>
<dbReference type="EMBL" id="CP022115">
    <property type="protein sequence ID" value="ASJ23113.1"/>
    <property type="molecule type" value="Genomic_DNA"/>
</dbReference>
<dbReference type="InterPro" id="IPR029063">
    <property type="entry name" value="SAM-dependent_MTases_sf"/>
</dbReference>
<evidence type="ECO:0000313" key="4">
    <source>
        <dbReference type="Proteomes" id="UP000197424"/>
    </source>
</evidence>
<dbReference type="RefSeq" id="WP_088859909.1">
    <property type="nucleotide sequence ID" value="NZ_CP022115.1"/>
</dbReference>
<dbReference type="Pfam" id="PF02636">
    <property type="entry name" value="Methyltransf_28"/>
    <property type="match status" value="1"/>
</dbReference>
<dbReference type="InterPro" id="IPR038375">
    <property type="entry name" value="NDUFAF7_sf"/>
</dbReference>
<organism evidence="3 4">
    <name type="scientific">Laribacter hongkongensis</name>
    <dbReference type="NCBI Taxonomy" id="168471"/>
    <lineage>
        <taxon>Bacteria</taxon>
        <taxon>Pseudomonadati</taxon>
        <taxon>Pseudomonadota</taxon>
        <taxon>Betaproteobacteria</taxon>
        <taxon>Neisseriales</taxon>
        <taxon>Aquaspirillaceae</taxon>
        <taxon>Laribacter</taxon>
    </lineage>
</organism>
<dbReference type="PANTHER" id="PTHR12049:SF7">
    <property type="entry name" value="PROTEIN ARGININE METHYLTRANSFERASE NDUFAF7, MITOCHONDRIAL"/>
    <property type="match status" value="1"/>
</dbReference>
<gene>
    <name evidence="3" type="ORF">LHGZ1_0282</name>
</gene>
<dbReference type="GO" id="GO:0035243">
    <property type="term" value="F:protein-arginine omega-N symmetric methyltransferase activity"/>
    <property type="evidence" value="ECO:0007669"/>
    <property type="project" value="TreeGrafter"/>
</dbReference>
<accession>A0A248LG25</accession>
<dbReference type="AlphaFoldDB" id="A0A248LG25"/>
<dbReference type="OrthoDB" id="9794208at2"/>
<dbReference type="GO" id="GO:0032259">
    <property type="term" value="P:methylation"/>
    <property type="evidence" value="ECO:0007669"/>
    <property type="project" value="UniProtKB-KW"/>
</dbReference>
<dbReference type="Gene3D" id="3.40.50.12710">
    <property type="match status" value="1"/>
</dbReference>
<dbReference type="Proteomes" id="UP000197424">
    <property type="component" value="Chromosome"/>
</dbReference>
<reference evidence="4" key="1">
    <citation type="submission" date="2017-06" db="EMBL/GenBank/DDBJ databases">
        <title>Whole genome sequence of Laribacter hongkongensis LHGZ1.</title>
        <authorList>
            <person name="Chen D."/>
            <person name="Wu H."/>
            <person name="Chen J."/>
        </authorList>
    </citation>
    <scope>NUCLEOTIDE SEQUENCE [LARGE SCALE GENOMIC DNA]</scope>
    <source>
        <strain evidence="4">LHGZ1</strain>
    </source>
</reference>
<keyword evidence="1" id="KW-0489">Methyltransferase</keyword>